<keyword evidence="4" id="KW-1185">Reference proteome</keyword>
<evidence type="ECO:0000256" key="1">
    <source>
        <dbReference type="SAM" id="Coils"/>
    </source>
</evidence>
<comment type="caution">
    <text evidence="3">The sequence shown here is derived from an EMBL/GenBank/DDBJ whole genome shotgun (WGS) entry which is preliminary data.</text>
</comment>
<organism evidence="3 4">
    <name type="scientific">Pleurodeles waltl</name>
    <name type="common">Iberian ribbed newt</name>
    <dbReference type="NCBI Taxonomy" id="8319"/>
    <lineage>
        <taxon>Eukaryota</taxon>
        <taxon>Metazoa</taxon>
        <taxon>Chordata</taxon>
        <taxon>Craniata</taxon>
        <taxon>Vertebrata</taxon>
        <taxon>Euteleostomi</taxon>
        <taxon>Amphibia</taxon>
        <taxon>Batrachia</taxon>
        <taxon>Caudata</taxon>
        <taxon>Salamandroidea</taxon>
        <taxon>Salamandridae</taxon>
        <taxon>Pleurodelinae</taxon>
        <taxon>Pleurodeles</taxon>
    </lineage>
</organism>
<feature type="coiled-coil region" evidence="1">
    <location>
        <begin position="47"/>
        <end position="74"/>
    </location>
</feature>
<evidence type="ECO:0000313" key="3">
    <source>
        <dbReference type="EMBL" id="KAJ1176532.1"/>
    </source>
</evidence>
<reference evidence="3" key="1">
    <citation type="journal article" date="2022" name="bioRxiv">
        <title>Sequencing and chromosome-scale assembly of the giantPleurodeles waltlgenome.</title>
        <authorList>
            <person name="Brown T."/>
            <person name="Elewa A."/>
            <person name="Iarovenko S."/>
            <person name="Subramanian E."/>
            <person name="Araus A.J."/>
            <person name="Petzold A."/>
            <person name="Susuki M."/>
            <person name="Suzuki K.-i.T."/>
            <person name="Hayashi T."/>
            <person name="Toyoda A."/>
            <person name="Oliveira C."/>
            <person name="Osipova E."/>
            <person name="Leigh N.D."/>
            <person name="Simon A."/>
            <person name="Yun M.H."/>
        </authorList>
    </citation>
    <scope>NUCLEOTIDE SEQUENCE</scope>
    <source>
        <strain evidence="3">20211129_DDA</strain>
        <tissue evidence="3">Liver</tissue>
    </source>
</reference>
<evidence type="ECO:0000256" key="2">
    <source>
        <dbReference type="SAM" id="MobiDB-lite"/>
    </source>
</evidence>
<proteinExistence type="predicted"/>
<dbReference type="Proteomes" id="UP001066276">
    <property type="component" value="Chromosome 3_2"/>
</dbReference>
<dbReference type="AlphaFoldDB" id="A0AAV7TIU2"/>
<protein>
    <recommendedName>
        <fullName evidence="5">Heat shock factor binding protein 1</fullName>
    </recommendedName>
</protein>
<feature type="region of interest" description="Disordered" evidence="2">
    <location>
        <begin position="1"/>
        <end position="22"/>
    </location>
</feature>
<dbReference type="EMBL" id="JANPWB010000006">
    <property type="protein sequence ID" value="KAJ1176532.1"/>
    <property type="molecule type" value="Genomic_DNA"/>
</dbReference>
<accession>A0AAV7TIU2</accession>
<name>A0AAV7TIU2_PLEWA</name>
<sequence>MEEPAGGGHGTGAPSASSPDVTPVIMTKLNAGFQAIDLRLDTLATRLDRMNELIDRHATRLDGTERQISEVEDSHTDTQK</sequence>
<gene>
    <name evidence="3" type="ORF">NDU88_001810</name>
</gene>
<evidence type="ECO:0000313" key="4">
    <source>
        <dbReference type="Proteomes" id="UP001066276"/>
    </source>
</evidence>
<evidence type="ECO:0008006" key="5">
    <source>
        <dbReference type="Google" id="ProtNLM"/>
    </source>
</evidence>
<keyword evidence="1" id="KW-0175">Coiled coil</keyword>
<feature type="compositionally biased region" description="Gly residues" evidence="2">
    <location>
        <begin position="1"/>
        <end position="11"/>
    </location>
</feature>